<organism evidence="1 2">
    <name type="scientific">Bradyrhizobium ottawaense</name>
    <dbReference type="NCBI Taxonomy" id="931866"/>
    <lineage>
        <taxon>Bacteria</taxon>
        <taxon>Pseudomonadati</taxon>
        <taxon>Pseudomonadota</taxon>
        <taxon>Alphaproteobacteria</taxon>
        <taxon>Hyphomicrobiales</taxon>
        <taxon>Nitrobacteraceae</taxon>
        <taxon>Bradyrhizobium</taxon>
    </lineage>
</organism>
<evidence type="ECO:0000313" key="1">
    <source>
        <dbReference type="EMBL" id="AWL97871.1"/>
    </source>
</evidence>
<dbReference type="KEGG" id="bot:CIT37_03435"/>
<reference evidence="1 2" key="2">
    <citation type="journal article" date="2017" name="Syst. Appl. Microbiol.">
        <title>Soybeans inoculated with root zone soils of Canadian native legumes harbour diverse and novel Bradyrhizobium spp. that possess agricultural potential.</title>
        <authorList>
            <person name="Bromfield E.S.P."/>
            <person name="Cloutier S."/>
            <person name="Tambong J.T."/>
            <person name="Tran Thi T.V."/>
        </authorList>
    </citation>
    <scope>NUCLEOTIDE SEQUENCE [LARGE SCALE GENOMIC DNA]</scope>
    <source>
        <strain evidence="1 2">OO99</strain>
    </source>
</reference>
<name>A0A2U8PJF5_9BRAD</name>
<accession>A0A2U8PJF5</accession>
<evidence type="ECO:0008006" key="3">
    <source>
        <dbReference type="Google" id="ProtNLM"/>
    </source>
</evidence>
<reference evidence="1 2" key="1">
    <citation type="journal article" date="2014" name="Int. J. Syst. Evol. Microbiol.">
        <title>Bradyrhizobium ottawaense sp. nov., a symbiotic nitrogen fixing bacterium from root nodules of soybeans in Canada.</title>
        <authorList>
            <person name="Yu X."/>
            <person name="Cloutier S."/>
            <person name="Tambong J.T."/>
            <person name="Bromfield E.S."/>
        </authorList>
    </citation>
    <scope>NUCLEOTIDE SEQUENCE [LARGE SCALE GENOMIC DNA]</scope>
    <source>
        <strain evidence="1 2">OO99</strain>
    </source>
</reference>
<gene>
    <name evidence="1" type="ORF">CIT37_03435</name>
</gene>
<dbReference type="EMBL" id="CP029425">
    <property type="protein sequence ID" value="AWL97871.1"/>
    <property type="molecule type" value="Genomic_DNA"/>
</dbReference>
<proteinExistence type="predicted"/>
<protein>
    <recommendedName>
        <fullName evidence="3">Hydantoin racemase</fullName>
    </recommendedName>
</protein>
<sequence>MPVVTSSLLLLPALLRQLPKFAKVAVVTADSTHLREELLGVDDRRERARVVIGGIEGGKLWQNEMKRPPLPTDPADIETDVVACVASLRTAHPEIAAILFECAGFPIVSPVIRHIAKVPVYDITTLCRMTMASIA</sequence>
<evidence type="ECO:0000313" key="2">
    <source>
        <dbReference type="Proteomes" id="UP000215703"/>
    </source>
</evidence>
<dbReference type="Proteomes" id="UP000215703">
    <property type="component" value="Chromosome"/>
</dbReference>
<dbReference type="AlphaFoldDB" id="A0A2U8PJF5"/>